<keyword evidence="2" id="KW-1185">Reference proteome</keyword>
<organism evidence="1 2">
    <name type="scientific">Tetrahymena thermophila (strain SB210)</name>
    <dbReference type="NCBI Taxonomy" id="312017"/>
    <lineage>
        <taxon>Eukaryota</taxon>
        <taxon>Sar</taxon>
        <taxon>Alveolata</taxon>
        <taxon>Ciliophora</taxon>
        <taxon>Intramacronucleata</taxon>
        <taxon>Oligohymenophorea</taxon>
        <taxon>Hymenostomatida</taxon>
        <taxon>Tetrahymenina</taxon>
        <taxon>Tetrahymenidae</taxon>
        <taxon>Tetrahymena</taxon>
    </lineage>
</organism>
<protein>
    <submittedName>
        <fullName evidence="1">Uncharacterized protein</fullName>
    </submittedName>
</protein>
<sequence length="132" mass="16096">MNEEQRYIFFMLLYSILSIIKQKTEIKCLISIIWQLNLIKHNQFQWNIYTYKLYLILIIDQLTLNAVALKNTFYFIKYFNPNKSKQHKTPQVLVIILQERLFFKSLIQEMFLSLRQYQIKLNMNQVSVQSSY</sequence>
<evidence type="ECO:0000313" key="1">
    <source>
        <dbReference type="EMBL" id="EWS72269.1"/>
    </source>
</evidence>
<gene>
    <name evidence="1" type="ORF">TTHERM_000313883</name>
</gene>
<dbReference type="GeneID" id="24438395"/>
<evidence type="ECO:0000313" key="2">
    <source>
        <dbReference type="Proteomes" id="UP000009168"/>
    </source>
</evidence>
<proteinExistence type="predicted"/>
<dbReference type="InParanoid" id="W7XGY5"/>
<dbReference type="AlphaFoldDB" id="W7XGY5"/>
<accession>W7XGY5</accession>
<dbReference type="Proteomes" id="UP000009168">
    <property type="component" value="Unassembled WGS sequence"/>
</dbReference>
<dbReference type="EMBL" id="GG662498">
    <property type="protein sequence ID" value="EWS72269.1"/>
    <property type="molecule type" value="Genomic_DNA"/>
</dbReference>
<dbReference type="KEGG" id="tet:TTHERM_000313883"/>
<name>W7XGY5_TETTS</name>
<reference evidence="2" key="1">
    <citation type="journal article" date="2006" name="PLoS Biol.">
        <title>Macronuclear genome sequence of the ciliate Tetrahymena thermophila, a model eukaryote.</title>
        <authorList>
            <person name="Eisen J.A."/>
            <person name="Coyne R.S."/>
            <person name="Wu M."/>
            <person name="Wu D."/>
            <person name="Thiagarajan M."/>
            <person name="Wortman J.R."/>
            <person name="Badger J.H."/>
            <person name="Ren Q."/>
            <person name="Amedeo P."/>
            <person name="Jones K.M."/>
            <person name="Tallon L.J."/>
            <person name="Delcher A.L."/>
            <person name="Salzberg S.L."/>
            <person name="Silva J.C."/>
            <person name="Haas B.J."/>
            <person name="Majoros W.H."/>
            <person name="Farzad M."/>
            <person name="Carlton J.M."/>
            <person name="Smith R.K. Jr."/>
            <person name="Garg J."/>
            <person name="Pearlman R.E."/>
            <person name="Karrer K.M."/>
            <person name="Sun L."/>
            <person name="Manning G."/>
            <person name="Elde N.C."/>
            <person name="Turkewitz A.P."/>
            <person name="Asai D.J."/>
            <person name="Wilkes D.E."/>
            <person name="Wang Y."/>
            <person name="Cai H."/>
            <person name="Collins K."/>
            <person name="Stewart B.A."/>
            <person name="Lee S.R."/>
            <person name="Wilamowska K."/>
            <person name="Weinberg Z."/>
            <person name="Ruzzo W.L."/>
            <person name="Wloga D."/>
            <person name="Gaertig J."/>
            <person name="Frankel J."/>
            <person name="Tsao C.-C."/>
            <person name="Gorovsky M.A."/>
            <person name="Keeling P.J."/>
            <person name="Waller R.F."/>
            <person name="Patron N.J."/>
            <person name="Cherry J.M."/>
            <person name="Stover N.A."/>
            <person name="Krieger C.J."/>
            <person name="del Toro C."/>
            <person name="Ryder H.F."/>
            <person name="Williamson S.C."/>
            <person name="Barbeau R.A."/>
            <person name="Hamilton E.P."/>
            <person name="Orias E."/>
        </authorList>
    </citation>
    <scope>NUCLEOTIDE SEQUENCE [LARGE SCALE GENOMIC DNA]</scope>
    <source>
        <strain evidence="2">SB210</strain>
    </source>
</reference>
<dbReference type="RefSeq" id="XP_012655209.1">
    <property type="nucleotide sequence ID" value="XM_012799755.1"/>
</dbReference>